<comment type="caution">
    <text evidence="2">The sequence shown here is derived from an EMBL/GenBank/DDBJ whole genome shotgun (WGS) entry which is preliminary data.</text>
</comment>
<keyword evidence="3" id="KW-1185">Reference proteome</keyword>
<keyword evidence="1" id="KW-0812">Transmembrane</keyword>
<evidence type="ECO:0000313" key="3">
    <source>
        <dbReference type="Proteomes" id="UP000291269"/>
    </source>
</evidence>
<feature type="transmembrane region" description="Helical" evidence="1">
    <location>
        <begin position="49"/>
        <end position="70"/>
    </location>
</feature>
<gene>
    <name evidence="2" type="ORF">ESZ91_09450</name>
</gene>
<feature type="transmembrane region" description="Helical" evidence="1">
    <location>
        <begin position="120"/>
        <end position="138"/>
    </location>
</feature>
<evidence type="ECO:0000256" key="1">
    <source>
        <dbReference type="SAM" id="Phobius"/>
    </source>
</evidence>
<dbReference type="EMBL" id="SDOZ01000003">
    <property type="protein sequence ID" value="RXZ58271.1"/>
    <property type="molecule type" value="Genomic_DNA"/>
</dbReference>
<keyword evidence="1" id="KW-0472">Membrane</keyword>
<dbReference type="AlphaFoldDB" id="A0A4Q2K8B8"/>
<evidence type="ECO:0000313" key="2">
    <source>
        <dbReference type="EMBL" id="RXZ58271.1"/>
    </source>
</evidence>
<dbReference type="Proteomes" id="UP000291269">
    <property type="component" value="Unassembled WGS sequence"/>
</dbReference>
<name>A0A4Q2K8B8_9FIRM</name>
<keyword evidence="1" id="KW-1133">Transmembrane helix</keyword>
<feature type="transmembrane region" description="Helical" evidence="1">
    <location>
        <begin position="242"/>
        <end position="261"/>
    </location>
</feature>
<reference evidence="2 3" key="1">
    <citation type="journal article" date="2019" name="Gut">
        <title>Antibiotics-induced monodominance of a novel gut bacterial order.</title>
        <authorList>
            <person name="Hildebrand F."/>
            <person name="Moitinho-Silva L."/>
            <person name="Blasche S."/>
            <person name="Jahn M.T."/>
            <person name="Gossmann T.I."/>
            <person name="Heuerta-Cepas J."/>
            <person name="Hercog R."/>
            <person name="Luetge M."/>
            <person name="Bahram M."/>
            <person name="Pryszlak A."/>
            <person name="Alves R.J."/>
            <person name="Waszak S.M."/>
            <person name="Zhu A."/>
            <person name="Ye L."/>
            <person name="Costea P.I."/>
            <person name="Aalvink S."/>
            <person name="Belzer C."/>
            <person name="Forslund S.K."/>
            <person name="Sunagawa S."/>
            <person name="Hentschel U."/>
            <person name="Merten C."/>
            <person name="Patil K.R."/>
            <person name="Benes V."/>
            <person name="Bork P."/>
        </authorList>
    </citation>
    <scope>NUCLEOTIDE SEQUENCE [LARGE SCALE GENOMIC DNA]</scope>
    <source>
        <strain evidence="2 3">HDS1380</strain>
    </source>
</reference>
<feature type="transmembrane region" description="Helical" evidence="1">
    <location>
        <begin position="202"/>
        <end position="222"/>
    </location>
</feature>
<accession>A0A4Q2K8B8</accession>
<sequence length="262" mass="29384">MVSIVLLYLFQPFLVFGVPVLFLKLHEKKYSQAFARSAYTPPKARKRDIVLVALTALTAWLFYTYSIYAAEGFRAAATGGLSLYIPPRPSLWQLFLSLVVNAVFAAGLREYAFRYLGRKAYGRTIWGIAFASLLSAFVSYDLLIAIRLFILGVGSAAIFCGTKRMRFCFIFAFVFEGLQTIVPSYWILPLSTYAAVSIETSVLYGLFSAAAALIFAAVLYWLFRSVRFQPAKGTFRFKRSAVLTFVLCLAAFAALTIWNKFI</sequence>
<feature type="transmembrane region" description="Helical" evidence="1">
    <location>
        <begin position="144"/>
        <end position="160"/>
    </location>
</feature>
<feature type="transmembrane region" description="Helical" evidence="1">
    <location>
        <begin position="90"/>
        <end position="108"/>
    </location>
</feature>
<feature type="transmembrane region" description="Helical" evidence="1">
    <location>
        <begin position="6"/>
        <end position="23"/>
    </location>
</feature>
<proteinExistence type="predicted"/>
<protein>
    <submittedName>
        <fullName evidence="2">Uncharacterized protein</fullName>
    </submittedName>
</protein>
<feature type="transmembrane region" description="Helical" evidence="1">
    <location>
        <begin position="167"/>
        <end position="187"/>
    </location>
</feature>
<organism evidence="2 3">
    <name type="scientific">Candidatus Borkfalkia ceftriaxoniphila</name>
    <dbReference type="NCBI Taxonomy" id="2508949"/>
    <lineage>
        <taxon>Bacteria</taxon>
        <taxon>Bacillati</taxon>
        <taxon>Bacillota</taxon>
        <taxon>Clostridia</taxon>
        <taxon>Christensenellales</taxon>
        <taxon>Christensenellaceae</taxon>
        <taxon>Candidatus Borkfalkia</taxon>
    </lineage>
</organism>